<reference evidence="2" key="1">
    <citation type="submission" date="2018-03" db="EMBL/GenBank/DDBJ databases">
        <authorList>
            <person name="Guldener U."/>
        </authorList>
    </citation>
    <scope>NUCLEOTIDE SEQUENCE</scope>
</reference>
<dbReference type="PANTHER" id="PTHR11066">
    <property type="entry name" value="ACYL-COA THIOESTERASE"/>
    <property type="match status" value="1"/>
</dbReference>
<dbReference type="GO" id="GO:0009062">
    <property type="term" value="P:fatty acid catabolic process"/>
    <property type="evidence" value="ECO:0007669"/>
    <property type="project" value="TreeGrafter"/>
</dbReference>
<evidence type="ECO:0000256" key="1">
    <source>
        <dbReference type="ARBA" id="ARBA00006538"/>
    </source>
</evidence>
<name>A0AAE8SWK7_9PEZI</name>
<proteinExistence type="inferred from homology"/>
<sequence length="416" mass="43932">MARQDARLTLNDSLELIPISLGPDTSVYMSTRAAWVPGGDLPWGDLPGDLPLPLHTATYGAHVYAMAGAAVLRSAAAARESAGVSGNGEGSSVLGLHTIQGCFTSRGLGDRPFLFTVTRISSGRSLATYSLTVRQPTTPSTAPSVRFPRSDASRPLGPVCFTALVTLKAPEPSPVRVQAPSPQTLHSSILSSRPPSSWPLCPQVDIDIVNAIFPDQGQGRFPILDMRKVDMTEYNSARPPTGRKEILLYRLLEPTGGGAGEEDGKGEEELGNEHILAHAFAADRNGLLMLCRDFDFGWSPGAVATVSWSFYVHVNASEAVMRRSGGRGRVAGNYAGSGAAGTGAGVASDGDGEDDGWWVLEDSFERAEAGRGFMVGRIFSPEGVHVATAVQDGIARALAEMSEGGRESGKEKKGRL</sequence>
<keyword evidence="3" id="KW-1185">Reference proteome</keyword>
<dbReference type="EMBL" id="ONZQ02000007">
    <property type="protein sequence ID" value="SPO03107.1"/>
    <property type="molecule type" value="Genomic_DNA"/>
</dbReference>
<comment type="similarity">
    <text evidence="1">Belongs to the C/M/P thioester hydrolase family.</text>
</comment>
<accession>A0AAE8SWK7</accession>
<evidence type="ECO:0000313" key="2">
    <source>
        <dbReference type="EMBL" id="SPO03107.1"/>
    </source>
</evidence>
<dbReference type="GO" id="GO:0047617">
    <property type="term" value="F:fatty acyl-CoA hydrolase activity"/>
    <property type="evidence" value="ECO:0007669"/>
    <property type="project" value="InterPro"/>
</dbReference>
<dbReference type="PANTHER" id="PTHR11066:SF64">
    <property type="entry name" value="ACYL-COA THIOESTERASE (AFU_ORTHOLOGUE AFUA_1G12060)"/>
    <property type="match status" value="1"/>
</dbReference>
<dbReference type="Proteomes" id="UP001187682">
    <property type="component" value="Unassembled WGS sequence"/>
</dbReference>
<evidence type="ECO:0000313" key="3">
    <source>
        <dbReference type="Proteomes" id="UP001187682"/>
    </source>
</evidence>
<dbReference type="GO" id="GO:0006637">
    <property type="term" value="P:acyl-CoA metabolic process"/>
    <property type="evidence" value="ECO:0007669"/>
    <property type="project" value="InterPro"/>
</dbReference>
<dbReference type="InterPro" id="IPR029069">
    <property type="entry name" value="HotDog_dom_sf"/>
</dbReference>
<comment type="caution">
    <text evidence="2">The sequence shown here is derived from an EMBL/GenBank/DDBJ whole genome shotgun (WGS) entry which is preliminary data.</text>
</comment>
<dbReference type="InterPro" id="IPR003703">
    <property type="entry name" value="Acyl_CoA_thio"/>
</dbReference>
<dbReference type="Gene3D" id="2.40.160.210">
    <property type="entry name" value="Acyl-CoA thioesterase, double hotdog domain"/>
    <property type="match status" value="1"/>
</dbReference>
<protein>
    <submittedName>
        <fullName evidence="2">Uncharacterized protein</fullName>
    </submittedName>
</protein>
<gene>
    <name evidence="2" type="ORF">DNG_05789</name>
</gene>
<dbReference type="GO" id="GO:0005782">
    <property type="term" value="C:peroxisomal matrix"/>
    <property type="evidence" value="ECO:0007669"/>
    <property type="project" value="TreeGrafter"/>
</dbReference>
<dbReference type="AlphaFoldDB" id="A0AAE8SWK7"/>
<organism evidence="2 3">
    <name type="scientific">Cephalotrichum gorgonifer</name>
    <dbReference type="NCBI Taxonomy" id="2041049"/>
    <lineage>
        <taxon>Eukaryota</taxon>
        <taxon>Fungi</taxon>
        <taxon>Dikarya</taxon>
        <taxon>Ascomycota</taxon>
        <taxon>Pezizomycotina</taxon>
        <taxon>Sordariomycetes</taxon>
        <taxon>Hypocreomycetidae</taxon>
        <taxon>Microascales</taxon>
        <taxon>Microascaceae</taxon>
        <taxon>Cephalotrichum</taxon>
    </lineage>
</organism>
<dbReference type="SUPFAM" id="SSF54637">
    <property type="entry name" value="Thioesterase/thiol ester dehydrase-isomerase"/>
    <property type="match status" value="2"/>
</dbReference>
<dbReference type="InterPro" id="IPR042171">
    <property type="entry name" value="Acyl-CoA_hotdog"/>
</dbReference>